<reference evidence="2" key="1">
    <citation type="journal article" date="2020" name="Stud. Mycol.">
        <title>101 Dothideomycetes genomes: a test case for predicting lifestyles and emergence of pathogens.</title>
        <authorList>
            <person name="Haridas S."/>
            <person name="Albert R."/>
            <person name="Binder M."/>
            <person name="Bloem J."/>
            <person name="Labutti K."/>
            <person name="Salamov A."/>
            <person name="Andreopoulos B."/>
            <person name="Baker S."/>
            <person name="Barry K."/>
            <person name="Bills G."/>
            <person name="Bluhm B."/>
            <person name="Cannon C."/>
            <person name="Castanera R."/>
            <person name="Culley D."/>
            <person name="Daum C."/>
            <person name="Ezra D."/>
            <person name="Gonzalez J."/>
            <person name="Henrissat B."/>
            <person name="Kuo A."/>
            <person name="Liang C."/>
            <person name="Lipzen A."/>
            <person name="Lutzoni F."/>
            <person name="Magnuson J."/>
            <person name="Mondo S."/>
            <person name="Nolan M."/>
            <person name="Ohm R."/>
            <person name="Pangilinan J."/>
            <person name="Park H.-J."/>
            <person name="Ramirez L."/>
            <person name="Alfaro M."/>
            <person name="Sun H."/>
            <person name="Tritt A."/>
            <person name="Yoshinaga Y."/>
            <person name="Zwiers L.-H."/>
            <person name="Turgeon B."/>
            <person name="Goodwin S."/>
            <person name="Spatafora J."/>
            <person name="Crous P."/>
            <person name="Grigoriev I."/>
        </authorList>
    </citation>
    <scope>NUCLEOTIDE SEQUENCE</scope>
    <source>
        <strain evidence="2">HMLAC05119</strain>
    </source>
</reference>
<evidence type="ECO:0000256" key="1">
    <source>
        <dbReference type="SAM" id="MobiDB-lite"/>
    </source>
</evidence>
<organism evidence="2 3">
    <name type="scientific">Ampelomyces quisqualis</name>
    <name type="common">Powdery mildew agent</name>
    <dbReference type="NCBI Taxonomy" id="50730"/>
    <lineage>
        <taxon>Eukaryota</taxon>
        <taxon>Fungi</taxon>
        <taxon>Dikarya</taxon>
        <taxon>Ascomycota</taxon>
        <taxon>Pezizomycotina</taxon>
        <taxon>Dothideomycetes</taxon>
        <taxon>Pleosporomycetidae</taxon>
        <taxon>Pleosporales</taxon>
        <taxon>Pleosporineae</taxon>
        <taxon>Phaeosphaeriaceae</taxon>
        <taxon>Ampelomyces</taxon>
    </lineage>
</organism>
<dbReference type="AlphaFoldDB" id="A0A6A5R349"/>
<protein>
    <submittedName>
        <fullName evidence="2">Uncharacterized protein</fullName>
    </submittedName>
</protein>
<feature type="region of interest" description="Disordered" evidence="1">
    <location>
        <begin position="85"/>
        <end position="115"/>
    </location>
</feature>
<feature type="compositionally biased region" description="Polar residues" evidence="1">
    <location>
        <begin position="52"/>
        <end position="61"/>
    </location>
</feature>
<sequence>MLRQNSYEGTYRVASSQTSVRVRNESRSMASPSARTSRTIEQPLPNILGSENIGSSRSSMNPDILRPRREDLEKWFMEVLDEGDRLIDSRSDESSEQRSNHTIPEYADDLPHSIEEEIKERNRAFKMLKTNSLNHAPRTNPPDPTKKATLYAVPVE</sequence>
<dbReference type="EMBL" id="ML979132">
    <property type="protein sequence ID" value="KAF1921216.1"/>
    <property type="molecule type" value="Genomic_DNA"/>
</dbReference>
<gene>
    <name evidence="2" type="ORF">BDU57DRAFT_41818</name>
</gene>
<proteinExistence type="predicted"/>
<evidence type="ECO:0000313" key="3">
    <source>
        <dbReference type="Proteomes" id="UP000800096"/>
    </source>
</evidence>
<feature type="region of interest" description="Disordered" evidence="1">
    <location>
        <begin position="131"/>
        <end position="156"/>
    </location>
</feature>
<name>A0A6A5R349_AMPQU</name>
<accession>A0A6A5R349</accession>
<feature type="compositionally biased region" description="Basic and acidic residues" evidence="1">
    <location>
        <begin position="85"/>
        <end position="99"/>
    </location>
</feature>
<evidence type="ECO:0000313" key="2">
    <source>
        <dbReference type="EMBL" id="KAF1921216.1"/>
    </source>
</evidence>
<feature type="compositionally biased region" description="Polar residues" evidence="1">
    <location>
        <begin position="1"/>
        <end position="40"/>
    </location>
</feature>
<keyword evidence="3" id="KW-1185">Reference proteome</keyword>
<dbReference type="Proteomes" id="UP000800096">
    <property type="component" value="Unassembled WGS sequence"/>
</dbReference>
<feature type="region of interest" description="Disordered" evidence="1">
    <location>
        <begin position="1"/>
        <end position="65"/>
    </location>
</feature>